<evidence type="ECO:0000313" key="3">
    <source>
        <dbReference type="Proteomes" id="UP001257948"/>
    </source>
</evidence>
<dbReference type="EMBL" id="JAVTLL010000030">
    <property type="protein sequence ID" value="MDT7846005.1"/>
    <property type="molecule type" value="Genomic_DNA"/>
</dbReference>
<evidence type="ECO:0000256" key="1">
    <source>
        <dbReference type="ARBA" id="ARBA00022801"/>
    </source>
</evidence>
<organism evidence="2 3">
    <name type="scientific">Streptomyces justiciae</name>
    <dbReference type="NCBI Taxonomy" id="2780140"/>
    <lineage>
        <taxon>Bacteria</taxon>
        <taxon>Bacillati</taxon>
        <taxon>Actinomycetota</taxon>
        <taxon>Actinomycetes</taxon>
        <taxon>Kitasatosporales</taxon>
        <taxon>Streptomycetaceae</taxon>
        <taxon>Streptomyces</taxon>
    </lineage>
</organism>
<sequence length="211" mass="22056">MTDARLPTPSRRGRRTRHAVALAGAATVVVTLATGCASPAKDPTHAAPSTPKPVASALPASVPTHITIPALGTDADLGTVGLDADGVMRTPAYDKPMRADWYKEGPTPGERGAAAIVGHKDTPRTSKAVFHNLAELGKGQRVDVRRADGTTAVFTVDAVDTFAKDAFPTRKVYGSTGGKAELRLITCGGRLTPDRHWDSNVVVFAHLTGTT</sequence>
<dbReference type="Pfam" id="PF04203">
    <property type="entry name" value="Sortase"/>
    <property type="match status" value="1"/>
</dbReference>
<dbReference type="NCBIfam" id="NF033748">
    <property type="entry name" value="class_F_sortase"/>
    <property type="match status" value="1"/>
</dbReference>
<dbReference type="CDD" id="cd05829">
    <property type="entry name" value="Sortase_F"/>
    <property type="match status" value="1"/>
</dbReference>
<gene>
    <name evidence="2" type="ORF">RQC66_35355</name>
</gene>
<proteinExistence type="predicted"/>
<evidence type="ECO:0000313" key="2">
    <source>
        <dbReference type="EMBL" id="MDT7846005.1"/>
    </source>
</evidence>
<dbReference type="Proteomes" id="UP001257948">
    <property type="component" value="Unassembled WGS sequence"/>
</dbReference>
<dbReference type="Gene3D" id="2.40.260.10">
    <property type="entry name" value="Sortase"/>
    <property type="match status" value="1"/>
</dbReference>
<keyword evidence="1" id="KW-0378">Hydrolase</keyword>
<dbReference type="InterPro" id="IPR023365">
    <property type="entry name" value="Sortase_dom-sf"/>
</dbReference>
<reference evidence="3" key="1">
    <citation type="submission" date="2023-07" db="EMBL/GenBank/DDBJ databases">
        <title>Draft genome sequence of the endophytic actinobacterium Streptomyces justiciae WPN32, a potential antibiotic producer.</title>
        <authorList>
            <person name="Yasawong M."/>
            <person name="Pana W."/>
            <person name="Ganta P."/>
            <person name="Santapan N."/>
            <person name="Songngamsuk T."/>
            <person name="Phatcharaharikarn M."/>
            <person name="Kerdtoob S."/>
            <person name="Nantapong N."/>
        </authorList>
    </citation>
    <scope>NUCLEOTIDE SEQUENCE [LARGE SCALE GENOMIC DNA]</scope>
    <source>
        <strain evidence="3">WPN32</strain>
    </source>
</reference>
<keyword evidence="3" id="KW-1185">Reference proteome</keyword>
<dbReference type="SUPFAM" id="SSF63817">
    <property type="entry name" value="Sortase"/>
    <property type="match status" value="1"/>
</dbReference>
<dbReference type="RefSeq" id="WP_314206445.1">
    <property type="nucleotide sequence ID" value="NZ_JAVTLL010000030.1"/>
</dbReference>
<comment type="caution">
    <text evidence="2">The sequence shown here is derived from an EMBL/GenBank/DDBJ whole genome shotgun (WGS) entry which is preliminary data.</text>
</comment>
<dbReference type="InterPro" id="IPR005754">
    <property type="entry name" value="Sortase"/>
</dbReference>
<accession>A0ABU3M3D6</accession>
<dbReference type="InterPro" id="IPR042001">
    <property type="entry name" value="Sortase_F"/>
</dbReference>
<name>A0ABU3M3D6_9ACTN</name>
<protein>
    <submittedName>
        <fullName evidence="2">Class F sortase</fullName>
    </submittedName>
</protein>